<reference evidence="4" key="2">
    <citation type="submission" date="2015-01" db="EMBL/GenBank/DDBJ databases">
        <title>Evolutionary Origins and Diversification of the Mycorrhizal Mutualists.</title>
        <authorList>
            <consortium name="DOE Joint Genome Institute"/>
            <consortium name="Mycorrhizal Genomics Consortium"/>
            <person name="Kohler A."/>
            <person name="Kuo A."/>
            <person name="Nagy L.G."/>
            <person name="Floudas D."/>
            <person name="Copeland A."/>
            <person name="Barry K.W."/>
            <person name="Cichocki N."/>
            <person name="Veneault-Fourrey C."/>
            <person name="LaButti K."/>
            <person name="Lindquist E.A."/>
            <person name="Lipzen A."/>
            <person name="Lundell T."/>
            <person name="Morin E."/>
            <person name="Murat C."/>
            <person name="Riley R."/>
            <person name="Ohm R."/>
            <person name="Sun H."/>
            <person name="Tunlid A."/>
            <person name="Henrissat B."/>
            <person name="Grigoriev I.V."/>
            <person name="Hibbett D.S."/>
            <person name="Martin F."/>
        </authorList>
    </citation>
    <scope>NUCLEOTIDE SEQUENCE [LARGE SCALE GENOMIC DNA]</scope>
    <source>
        <strain evidence="4">ATCC 200175</strain>
    </source>
</reference>
<keyword evidence="2" id="KW-0812">Transmembrane</keyword>
<dbReference type="Proteomes" id="UP000053647">
    <property type="component" value="Unassembled WGS sequence"/>
</dbReference>
<feature type="transmembrane region" description="Helical" evidence="2">
    <location>
        <begin position="68"/>
        <end position="87"/>
    </location>
</feature>
<evidence type="ECO:0000313" key="4">
    <source>
        <dbReference type="Proteomes" id="UP000053647"/>
    </source>
</evidence>
<reference evidence="3 4" key="1">
    <citation type="submission" date="2014-06" db="EMBL/GenBank/DDBJ databases">
        <authorList>
            <consortium name="DOE Joint Genome Institute"/>
            <person name="Kuo A."/>
            <person name="Kohler A."/>
            <person name="Nagy L.G."/>
            <person name="Floudas D."/>
            <person name="Copeland A."/>
            <person name="Barry K.W."/>
            <person name="Cichocki N."/>
            <person name="Veneault-Fourrey C."/>
            <person name="LaButti K."/>
            <person name="Lindquist E.A."/>
            <person name="Lipzen A."/>
            <person name="Lundell T."/>
            <person name="Morin E."/>
            <person name="Murat C."/>
            <person name="Sun H."/>
            <person name="Tunlid A."/>
            <person name="Henrissat B."/>
            <person name="Grigoriev I.V."/>
            <person name="Hibbett D.S."/>
            <person name="Martin F."/>
            <person name="Nordberg H.P."/>
            <person name="Cantor M.N."/>
            <person name="Hua S.X."/>
        </authorList>
    </citation>
    <scope>NUCLEOTIDE SEQUENCE [LARGE SCALE GENOMIC DNA]</scope>
    <source>
        <strain evidence="3 4">ATCC 200175</strain>
    </source>
</reference>
<feature type="non-terminal residue" evidence="3">
    <location>
        <position position="1"/>
    </location>
</feature>
<keyword evidence="2" id="KW-1133">Transmembrane helix</keyword>
<gene>
    <name evidence="3" type="ORF">PAXINDRAFT_169940</name>
</gene>
<keyword evidence="4" id="KW-1185">Reference proteome</keyword>
<dbReference type="AlphaFoldDB" id="A0A0C9TEX3"/>
<dbReference type="EMBL" id="KN819345">
    <property type="protein sequence ID" value="KIJ14135.1"/>
    <property type="molecule type" value="Genomic_DNA"/>
</dbReference>
<evidence type="ECO:0000313" key="3">
    <source>
        <dbReference type="EMBL" id="KIJ14135.1"/>
    </source>
</evidence>
<dbReference type="HOGENOM" id="CLU_1886410_0_0_1"/>
<name>A0A0C9TEX3_PAXIN</name>
<sequence length="135" mass="15028">METRARGWTRGGDADEMMDERAGRGQLGSGLPTIRLVQPGTFMVYRPAAAADTMAKIFPDTSVRVVRLFARLIAVFMIHFTGTKYMMPMRSMPSLFSRASGSRHSGSRWLHTTSSLATRVHSCPSLRSVQPYRCS</sequence>
<protein>
    <submittedName>
        <fullName evidence="3">Uncharacterized protein</fullName>
    </submittedName>
</protein>
<accession>A0A0C9TEX3</accession>
<organism evidence="3 4">
    <name type="scientific">Paxillus involutus ATCC 200175</name>
    <dbReference type="NCBI Taxonomy" id="664439"/>
    <lineage>
        <taxon>Eukaryota</taxon>
        <taxon>Fungi</taxon>
        <taxon>Dikarya</taxon>
        <taxon>Basidiomycota</taxon>
        <taxon>Agaricomycotina</taxon>
        <taxon>Agaricomycetes</taxon>
        <taxon>Agaricomycetidae</taxon>
        <taxon>Boletales</taxon>
        <taxon>Paxilineae</taxon>
        <taxon>Paxillaceae</taxon>
        <taxon>Paxillus</taxon>
    </lineage>
</organism>
<keyword evidence="2" id="KW-0472">Membrane</keyword>
<feature type="region of interest" description="Disordered" evidence="1">
    <location>
        <begin position="1"/>
        <end position="24"/>
    </location>
</feature>
<evidence type="ECO:0000256" key="2">
    <source>
        <dbReference type="SAM" id="Phobius"/>
    </source>
</evidence>
<evidence type="ECO:0000256" key="1">
    <source>
        <dbReference type="SAM" id="MobiDB-lite"/>
    </source>
</evidence>
<proteinExistence type="predicted"/>